<organism evidence="8 9">
    <name type="scientific">Antrihabitans stalagmiti</name>
    <dbReference type="NCBI Taxonomy" id="2799499"/>
    <lineage>
        <taxon>Bacteria</taxon>
        <taxon>Bacillati</taxon>
        <taxon>Actinomycetota</taxon>
        <taxon>Actinomycetes</taxon>
        <taxon>Mycobacteriales</taxon>
        <taxon>Nocardiaceae</taxon>
        <taxon>Antrihabitans</taxon>
    </lineage>
</organism>
<evidence type="ECO:0000256" key="2">
    <source>
        <dbReference type="ARBA" id="ARBA00022679"/>
    </source>
</evidence>
<dbReference type="InterPro" id="IPR017583">
    <property type="entry name" value="Tagatose/fructose_Pkinase"/>
</dbReference>
<dbReference type="PIRSF" id="PIRSF000535">
    <property type="entry name" value="1PFK/6PFK/LacC"/>
    <property type="match status" value="1"/>
</dbReference>
<dbReference type="AlphaFoldDB" id="A0A934U5E2"/>
<dbReference type="Proteomes" id="UP000655868">
    <property type="component" value="Unassembled WGS sequence"/>
</dbReference>
<evidence type="ECO:0000256" key="1">
    <source>
        <dbReference type="ARBA" id="ARBA00010688"/>
    </source>
</evidence>
<dbReference type="SUPFAM" id="SSF53613">
    <property type="entry name" value="Ribokinase-like"/>
    <property type="match status" value="1"/>
</dbReference>
<keyword evidence="4" id="KW-0418">Kinase</keyword>
<keyword evidence="9" id="KW-1185">Reference proteome</keyword>
<accession>A0A934U5E2</accession>
<evidence type="ECO:0000256" key="5">
    <source>
        <dbReference type="ARBA" id="ARBA00022840"/>
    </source>
</evidence>
<dbReference type="Pfam" id="PF00294">
    <property type="entry name" value="PfkB"/>
    <property type="match status" value="1"/>
</dbReference>
<comment type="similarity">
    <text evidence="1">Belongs to the carbohydrate kinase PfkB family.</text>
</comment>
<gene>
    <name evidence="8" type="ORF">JGU71_20490</name>
</gene>
<name>A0A934U5E2_9NOCA</name>
<keyword evidence="3" id="KW-0547">Nucleotide-binding</keyword>
<feature type="domain" description="Carbohydrate kinase PfkB" evidence="7">
    <location>
        <begin position="17"/>
        <end position="286"/>
    </location>
</feature>
<sequence length="314" mass="32610">MNPALDISTTAPSVVPTSKLRCAKPQYDPGGGGINVARVAHVLGGSVAAVFPSGGPSGRVLEDLLAAEHVPSRSVRIGGSVRESFAVTDQRTDEQYRFVLPGPELTLREQDECLAAVADAASGARFVVASGSLPPGVPTDFYQRVGDVAAAAGARFVLDTSGPALQRARTGIYLLKPSIRELRESIGGELTTRTEQVSAARSWIRSGKCEVIVLSLGAGGALAITADYDEWFASIDMPVRSAVGAGDAMVGAIVVGASRGMTLHDSVRFGVAAAAAALTVPGTGLCRRADVDRLFAEQTDANTTNTHEKHCRAI</sequence>
<dbReference type="GO" id="GO:0003872">
    <property type="term" value="F:6-phosphofructokinase activity"/>
    <property type="evidence" value="ECO:0007669"/>
    <property type="project" value="TreeGrafter"/>
</dbReference>
<evidence type="ECO:0000313" key="8">
    <source>
        <dbReference type="EMBL" id="MBJ8341267.1"/>
    </source>
</evidence>
<dbReference type="InterPro" id="IPR011611">
    <property type="entry name" value="PfkB_dom"/>
</dbReference>
<protein>
    <submittedName>
        <fullName evidence="8">1-phosphofructokinase family hexose kinase</fullName>
    </submittedName>
</protein>
<reference evidence="8" key="1">
    <citation type="submission" date="2020-12" db="EMBL/GenBank/DDBJ databases">
        <title>Antrihabitans popcorni sp. nov. and Antrihabitans auranticaus sp. nov., isolated from a larva cave.</title>
        <authorList>
            <person name="Lee S.D."/>
            <person name="Kim I.S."/>
        </authorList>
    </citation>
    <scope>NUCLEOTIDE SEQUENCE</scope>
    <source>
        <strain evidence="8">YC3-6</strain>
    </source>
</reference>
<evidence type="ECO:0000313" key="9">
    <source>
        <dbReference type="Proteomes" id="UP000655868"/>
    </source>
</evidence>
<dbReference type="Gene3D" id="3.40.1190.20">
    <property type="match status" value="1"/>
</dbReference>
<keyword evidence="5" id="KW-0067">ATP-binding</keyword>
<dbReference type="InterPro" id="IPR029056">
    <property type="entry name" value="Ribokinase-like"/>
</dbReference>
<dbReference type="GO" id="GO:0005524">
    <property type="term" value="F:ATP binding"/>
    <property type="evidence" value="ECO:0007669"/>
    <property type="project" value="UniProtKB-KW"/>
</dbReference>
<dbReference type="CDD" id="cd01164">
    <property type="entry name" value="FruK_PfkB_like"/>
    <property type="match status" value="1"/>
</dbReference>
<dbReference type="EMBL" id="JAEMNV010000007">
    <property type="protein sequence ID" value="MBJ8341267.1"/>
    <property type="molecule type" value="Genomic_DNA"/>
</dbReference>
<evidence type="ECO:0000256" key="3">
    <source>
        <dbReference type="ARBA" id="ARBA00022741"/>
    </source>
</evidence>
<comment type="caution">
    <text evidence="8">The sequence shown here is derived from an EMBL/GenBank/DDBJ whole genome shotgun (WGS) entry which is preliminary data.</text>
</comment>
<dbReference type="GO" id="GO:0005829">
    <property type="term" value="C:cytosol"/>
    <property type="evidence" value="ECO:0007669"/>
    <property type="project" value="TreeGrafter"/>
</dbReference>
<keyword evidence="2 6" id="KW-0808">Transferase</keyword>
<dbReference type="PANTHER" id="PTHR46566:SF2">
    <property type="entry name" value="ATP-DEPENDENT 6-PHOSPHOFRUCTOKINASE ISOZYME 2"/>
    <property type="match status" value="1"/>
</dbReference>
<evidence type="ECO:0000259" key="7">
    <source>
        <dbReference type="Pfam" id="PF00294"/>
    </source>
</evidence>
<evidence type="ECO:0000256" key="4">
    <source>
        <dbReference type="ARBA" id="ARBA00022777"/>
    </source>
</evidence>
<evidence type="ECO:0000256" key="6">
    <source>
        <dbReference type="PIRNR" id="PIRNR000535"/>
    </source>
</evidence>
<dbReference type="PANTHER" id="PTHR46566">
    <property type="entry name" value="1-PHOSPHOFRUCTOKINASE-RELATED"/>
    <property type="match status" value="1"/>
</dbReference>
<proteinExistence type="inferred from homology"/>
<dbReference type="NCBIfam" id="TIGR03168">
    <property type="entry name" value="1-PFK"/>
    <property type="match status" value="1"/>
</dbReference>